<evidence type="ECO:0000259" key="9">
    <source>
        <dbReference type="Pfam" id="PF07715"/>
    </source>
</evidence>
<feature type="domain" description="TonB-dependent receptor plug" evidence="9">
    <location>
        <begin position="212"/>
        <end position="311"/>
    </location>
</feature>
<dbReference type="InterPro" id="IPR039426">
    <property type="entry name" value="TonB-dep_rcpt-like"/>
</dbReference>
<keyword evidence="2 7" id="KW-0813">Transport</keyword>
<keyword evidence="3 7" id="KW-1134">Transmembrane beta strand</keyword>
<evidence type="ECO:0000256" key="6">
    <source>
        <dbReference type="ARBA" id="ARBA00023237"/>
    </source>
</evidence>
<evidence type="ECO:0000256" key="7">
    <source>
        <dbReference type="PROSITE-ProRule" id="PRU01360"/>
    </source>
</evidence>
<dbReference type="InterPro" id="IPR036942">
    <property type="entry name" value="Beta-barrel_TonB_sf"/>
</dbReference>
<keyword evidence="11" id="KW-1185">Reference proteome</keyword>
<dbReference type="SUPFAM" id="SSF49464">
    <property type="entry name" value="Carboxypeptidase regulatory domain-like"/>
    <property type="match status" value="1"/>
</dbReference>
<reference evidence="10 11" key="1">
    <citation type="submission" date="2017-04" db="EMBL/GenBank/DDBJ databases">
        <authorList>
            <person name="Afonso C.L."/>
            <person name="Miller P.J."/>
            <person name="Scott M.A."/>
            <person name="Spackman E."/>
            <person name="Goraichik I."/>
            <person name="Dimitrov K.M."/>
            <person name="Suarez D.L."/>
            <person name="Swayne D.E."/>
        </authorList>
    </citation>
    <scope>NUCLEOTIDE SEQUENCE [LARGE SCALE GENOMIC DNA]</scope>
    <source>
        <strain evidence="10 11">DSM 22418</strain>
    </source>
</reference>
<keyword evidence="6 7" id="KW-0998">Cell outer membrane</keyword>
<name>A0A1X7IN48_9SPHI</name>
<protein>
    <submittedName>
        <fullName evidence="10">TonB-linked outer membrane protein, SusC/RagA family</fullName>
    </submittedName>
</protein>
<evidence type="ECO:0000313" key="11">
    <source>
        <dbReference type="Proteomes" id="UP000192980"/>
    </source>
</evidence>
<organism evidence="10 11">
    <name type="scientific">Sphingobacterium psychroaquaticum</name>
    <dbReference type="NCBI Taxonomy" id="561061"/>
    <lineage>
        <taxon>Bacteria</taxon>
        <taxon>Pseudomonadati</taxon>
        <taxon>Bacteroidota</taxon>
        <taxon>Sphingobacteriia</taxon>
        <taxon>Sphingobacteriales</taxon>
        <taxon>Sphingobacteriaceae</taxon>
        <taxon>Sphingobacterium</taxon>
    </lineage>
</organism>
<dbReference type="InterPro" id="IPR023996">
    <property type="entry name" value="TonB-dep_OMP_SusC/RagA"/>
</dbReference>
<dbReference type="PROSITE" id="PS52016">
    <property type="entry name" value="TONB_DEPENDENT_REC_3"/>
    <property type="match status" value="1"/>
</dbReference>
<dbReference type="Gene3D" id="2.170.130.10">
    <property type="entry name" value="TonB-dependent receptor, plug domain"/>
    <property type="match status" value="1"/>
</dbReference>
<dbReference type="InterPro" id="IPR037066">
    <property type="entry name" value="Plug_dom_sf"/>
</dbReference>
<dbReference type="GO" id="GO:0009279">
    <property type="term" value="C:cell outer membrane"/>
    <property type="evidence" value="ECO:0007669"/>
    <property type="project" value="UniProtKB-SubCell"/>
</dbReference>
<keyword evidence="8" id="KW-0732">Signal</keyword>
<gene>
    <name evidence="10" type="ORF">SAMN05660862_1073</name>
</gene>
<dbReference type="InterPro" id="IPR008969">
    <property type="entry name" value="CarboxyPept-like_regulatory"/>
</dbReference>
<keyword evidence="5 7" id="KW-0472">Membrane</keyword>
<sequence>MKRSKHYYKAMGGAFLSLFLGSQAMANSSLQIDGIGTVIAKMEKKLNVKFGYDASIFNQKVNGNVNLNELNTGNVEQFVRTISNNELTVNKIDEKLYVIAKRTGKSTASAGTASKVVSQQEIRGKVVDQQTGTAIAGVNVRVLGTTNVTNTDADGSYVLRNVGQDVMLQFSIVGYNAVVVKATEASTVRLESSSAALEEVVVTALGIKREKKALGYATQNISGSELAKVKGVDVGTTLTGRISGVRVRNSTEFNAVPEILSRGLAPILVIDGVLYENMTLREVPVDNISDMNILKGAAAAALYGERGRGGAIMITTKKGLAEKGTEVSVSTNNMFFSGYLALPKVQQSYSSGEGGKFNNNDFVWGDRLDIGKVYSQWNPITKQREDMPLVSAGKDNFKNFLVPGFISNNSVSFTNQGEHGSIRTAINHIINKGQYPNQKLNLTNITVTGTTKLGEKLDIETSIGYNRNASSTNFGQGYNDQGYIYNLLVWTGPEYDVRDYKDYWLVKDQSQNWMYNGWYDNPYLIAYEKITPETINKINAAVTLNYKVTDWGKFIVRTGYDYFGSEKIQRNPIGIYGTRGGFKDYGGFSSRGKYQNGKDDGFSSNTDVIFTANKKWGDFAVDGLVGGAMLYSLRKGSVFSTTNGLSIPGFYSLTNSVDPISTLQTRRELMTSSLYSRLSFSWRNAIFLEATGRNEWSSALSKEQRSYFYPSLSASATLTDLFDFNLSWLDQLKVRGAWVRTKRTPDPYEINQAYVIKNNVWDGLPQATYGTGIKDFSISPTQDDSYEFGLDFALLKNRIYGNYTRYYRLRINEVTYAKISQMTGFETRLINTEGQTMTRGHEITVGGVPVKKAHFKWDVIANLSQNLNYFHKLDPQYSLDALYVKKGMRTDYITSSDWERSPSGEIVHNSSGMPVTGKYAAHLVGYSDPKWFWGLTNQFQYRDFNFSFSIDGRIKGMSSSGINARLWQTGAHPDSDNEYRYEEVVNGKKTFIGQGVKILSGAVSYDKYGQILEDTRVFAANDQTVSYEAYWKSAYGGRRNLWDETFVKLREVAVSYTVPQTITSRLKASKASVGLTGQNLFLWTKEYKFSDPDTGKEDLNSPSMRYVGFNINLTF</sequence>
<evidence type="ECO:0000256" key="3">
    <source>
        <dbReference type="ARBA" id="ARBA00022452"/>
    </source>
</evidence>
<dbReference type="SUPFAM" id="SSF56935">
    <property type="entry name" value="Porins"/>
    <property type="match status" value="1"/>
</dbReference>
<evidence type="ECO:0000313" key="10">
    <source>
        <dbReference type="EMBL" id="SMG16457.1"/>
    </source>
</evidence>
<evidence type="ECO:0000256" key="2">
    <source>
        <dbReference type="ARBA" id="ARBA00022448"/>
    </source>
</evidence>
<accession>A0A1X7IN48</accession>
<dbReference type="Gene3D" id="2.40.170.20">
    <property type="entry name" value="TonB-dependent receptor, beta-barrel domain"/>
    <property type="match status" value="1"/>
</dbReference>
<evidence type="ECO:0000256" key="8">
    <source>
        <dbReference type="SAM" id="SignalP"/>
    </source>
</evidence>
<evidence type="ECO:0000256" key="5">
    <source>
        <dbReference type="ARBA" id="ARBA00023136"/>
    </source>
</evidence>
<evidence type="ECO:0000256" key="4">
    <source>
        <dbReference type="ARBA" id="ARBA00022692"/>
    </source>
</evidence>
<comment type="similarity">
    <text evidence="7">Belongs to the TonB-dependent receptor family.</text>
</comment>
<dbReference type="AlphaFoldDB" id="A0A1X7IN48"/>
<feature type="signal peptide" evidence="8">
    <location>
        <begin position="1"/>
        <end position="26"/>
    </location>
</feature>
<keyword evidence="4 7" id="KW-0812">Transmembrane</keyword>
<proteinExistence type="inferred from homology"/>
<comment type="subcellular location">
    <subcellularLocation>
        <location evidence="1 7">Cell outer membrane</location>
        <topology evidence="1 7">Multi-pass membrane protein</topology>
    </subcellularLocation>
</comment>
<dbReference type="OrthoDB" id="9768177at2"/>
<dbReference type="RefSeq" id="WP_085471881.1">
    <property type="nucleotide sequence ID" value="NZ_FXAU01000001.1"/>
</dbReference>
<dbReference type="InterPro" id="IPR012910">
    <property type="entry name" value="Plug_dom"/>
</dbReference>
<dbReference type="Proteomes" id="UP000192980">
    <property type="component" value="Unassembled WGS sequence"/>
</dbReference>
<evidence type="ECO:0000256" key="1">
    <source>
        <dbReference type="ARBA" id="ARBA00004571"/>
    </source>
</evidence>
<feature type="chain" id="PRO_5012733541" evidence="8">
    <location>
        <begin position="27"/>
        <end position="1115"/>
    </location>
</feature>
<dbReference type="Gene3D" id="2.60.40.1120">
    <property type="entry name" value="Carboxypeptidase-like, regulatory domain"/>
    <property type="match status" value="1"/>
</dbReference>
<dbReference type="STRING" id="561061.SAMN05660862_1073"/>
<dbReference type="NCBIfam" id="TIGR04056">
    <property type="entry name" value="OMP_RagA_SusC"/>
    <property type="match status" value="1"/>
</dbReference>
<dbReference type="EMBL" id="FXAU01000001">
    <property type="protein sequence ID" value="SMG16457.1"/>
    <property type="molecule type" value="Genomic_DNA"/>
</dbReference>
<dbReference type="Pfam" id="PF13715">
    <property type="entry name" value="CarbopepD_reg_2"/>
    <property type="match status" value="1"/>
</dbReference>
<dbReference type="Pfam" id="PF07715">
    <property type="entry name" value="Plug"/>
    <property type="match status" value="1"/>
</dbReference>